<dbReference type="PRINTS" id="PR00420">
    <property type="entry name" value="RNGMNOXGNASE"/>
</dbReference>
<keyword evidence="3" id="KW-1185">Reference proteome</keyword>
<organism evidence="2 4">
    <name type="scientific">Methylacidiphilum kamchatkense Kam1</name>
    <dbReference type="NCBI Taxonomy" id="1202785"/>
    <lineage>
        <taxon>Bacteria</taxon>
        <taxon>Pseudomonadati</taxon>
        <taxon>Verrucomicrobiota</taxon>
        <taxon>Methylacidiphilae</taxon>
        <taxon>Methylacidiphilales</taxon>
        <taxon>Methylacidiphilaceae</taxon>
        <taxon>Methylacidiphilum (ex Ratnadevi et al. 2023)</taxon>
    </lineage>
</organism>
<reference evidence="1 3" key="1">
    <citation type="submission" date="2014-08" db="EMBL/GenBank/DDBJ databases">
        <title>Methylacidiphilum kamchatkense strain Kam1 draft genome sequence.</title>
        <authorList>
            <person name="Birkeland N.-K."/>
            <person name="Erikstad H.A."/>
        </authorList>
    </citation>
    <scope>NUCLEOTIDE SEQUENCE [LARGE SCALE GENOMIC DNA]</scope>
    <source>
        <strain evidence="1 3">Kam1</strain>
    </source>
</reference>
<dbReference type="SUPFAM" id="SSF51905">
    <property type="entry name" value="FAD/NAD(P)-binding domain"/>
    <property type="match status" value="1"/>
</dbReference>
<dbReference type="RefSeq" id="WP_039720494.1">
    <property type="nucleotide sequence ID" value="NZ_CP037899.1"/>
</dbReference>
<evidence type="ECO:0000313" key="1">
    <source>
        <dbReference type="EMBL" id="KIE59196.1"/>
    </source>
</evidence>
<dbReference type="AlphaFoldDB" id="A0A0C1RW83"/>
<dbReference type="Proteomes" id="UP000315925">
    <property type="component" value="Chromosome"/>
</dbReference>
<dbReference type="OrthoDB" id="9806565at2"/>
<accession>A0A0C1RW83</accession>
<dbReference type="EMBL" id="JQNX01000001">
    <property type="protein sequence ID" value="KIE59196.1"/>
    <property type="molecule type" value="Genomic_DNA"/>
</dbReference>
<dbReference type="STRING" id="1202785.A946_00215"/>
<evidence type="ECO:0000313" key="3">
    <source>
        <dbReference type="Proteomes" id="UP000031594"/>
    </source>
</evidence>
<protein>
    <submittedName>
        <fullName evidence="1 2">Dehydrogenase</fullName>
    </submittedName>
</protein>
<dbReference type="KEGG" id="mkc:kam1_1630"/>
<reference evidence="4" key="3">
    <citation type="submission" date="2019-03" db="EMBL/GenBank/DDBJ databases">
        <title>Complete genome of Methylacidiphilum kamchatkense Kam1.</title>
        <authorList>
            <person name="Kruse T."/>
            <person name="Murarilal Ratnadevi C."/>
            <person name="Erikstad H.-A."/>
            <person name="Birkeland N.-K."/>
        </authorList>
    </citation>
    <scope>NUCLEOTIDE SEQUENCE [LARGE SCALE GENOMIC DNA]</scope>
    <source>
        <strain evidence="4">kam1</strain>
    </source>
</reference>
<dbReference type="PANTHER" id="PTHR42685:SF22">
    <property type="entry name" value="CONDITIONED MEDIUM FACTOR RECEPTOR 1"/>
    <property type="match status" value="1"/>
</dbReference>
<dbReference type="Proteomes" id="UP000031594">
    <property type="component" value="Unassembled WGS sequence"/>
</dbReference>
<sequence length="339" mass="37167">MKPITIIGGGLAGLALGIGLRRYKIPVAVYERNDYPLKKVCGEFLSGLPQRVIQQLGIMPILNRFPLASSASLSIGDSKPTLLRFTLPVYVTARERLDTELAQLFVEHGGSLYTKTRCDPIPHQEAVVLATGKKPMGGPWIGLKVHLQGIELTHELEMYAAKDGYVGLCKIDHGTVNLCGLFKNKKFSAASKKELLASYLKASQLAKPYEYLEEANFLEKSFVAIPSFSLGFQQTTSEPMVALGDAFGVLPPFVGNGMAMAMESAALALDELIAYGQGSKSWTETTRQIHQKLKKAFALRITLGLCLHPFLFKKSPLQSVLIKKPIASFLYTLTRSMES</sequence>
<evidence type="ECO:0000313" key="4">
    <source>
        <dbReference type="Proteomes" id="UP000315925"/>
    </source>
</evidence>
<gene>
    <name evidence="1" type="ORF">A946_00215</name>
    <name evidence="2" type="ORF">kam1_1630</name>
</gene>
<dbReference type="InterPro" id="IPR036188">
    <property type="entry name" value="FAD/NAD-bd_sf"/>
</dbReference>
<name>A0A0C1RW83_9BACT</name>
<reference evidence="2" key="2">
    <citation type="journal article" date="2019" name="BMC Genomics">
        <title>Complete genome sequence analysis of the thermoacidophilic verrucomicrobial methanotroph 'Candidatus Methylacidiphilum kamchatkense' strain Kam1 and comparison with its closest relatives.</title>
        <authorList>
            <person name="Kruse T."/>
            <person name="Ratnadevi C.M."/>
            <person name="Erikstad H.A."/>
            <person name="Birkeland N.K."/>
        </authorList>
    </citation>
    <scope>NUCLEOTIDE SEQUENCE</scope>
    <source>
        <strain evidence="2">Kam1</strain>
    </source>
</reference>
<proteinExistence type="predicted"/>
<dbReference type="PANTHER" id="PTHR42685">
    <property type="entry name" value="GERANYLGERANYL DIPHOSPHATE REDUCTASE"/>
    <property type="match status" value="1"/>
</dbReference>
<dbReference type="Gene3D" id="3.50.50.60">
    <property type="entry name" value="FAD/NAD(P)-binding domain"/>
    <property type="match status" value="2"/>
</dbReference>
<dbReference type="EMBL" id="CP037899">
    <property type="protein sequence ID" value="QDQ42845.1"/>
    <property type="molecule type" value="Genomic_DNA"/>
</dbReference>
<evidence type="ECO:0000313" key="2">
    <source>
        <dbReference type="EMBL" id="QDQ42845.1"/>
    </source>
</evidence>
<dbReference type="InterPro" id="IPR050407">
    <property type="entry name" value="Geranylgeranyl_reductase"/>
</dbReference>